<dbReference type="EMBL" id="JANBUO010003780">
    <property type="protein sequence ID" value="KAJ2789525.1"/>
    <property type="molecule type" value="Genomic_DNA"/>
</dbReference>
<sequence>MYSARVVTCAGRATRLAFGQRSLSTSSSETTGHGSMMVSVRRYSVSGKRAPALATSAATGQEGQQQQQQDQQRQQNIAATIDGASNKNKVPKFTMPQSEFMTADLFSRHRQLVDIFEAERTTMDAGSTPRASFKTLSEIMMCKGQSAEEANVPHSKLKQIYAAPASVYMRITPNSMVPEAMRLGPLSEPLLGKDTFNDGIGSLQIGNGEEAREFVEEFFDTILDNAQNAPSAGTWSIRREKGVARMYRSRWMANEMVDPVDGISGNVDGTLQMSSVLRKRKSKMNKHKHRKLRKRTRALRKRLGK</sequence>
<evidence type="ECO:0000256" key="1">
    <source>
        <dbReference type="ARBA" id="ARBA00004173"/>
    </source>
</evidence>
<dbReference type="GO" id="GO:0005739">
    <property type="term" value="C:mitochondrion"/>
    <property type="evidence" value="ECO:0007669"/>
    <property type="project" value="UniProtKB-SubCell"/>
</dbReference>
<evidence type="ECO:0000313" key="8">
    <source>
        <dbReference type="Proteomes" id="UP001140094"/>
    </source>
</evidence>
<dbReference type="PANTHER" id="PTHR32035:SF3">
    <property type="entry name" value="SMALL RIBOSOMAL SUBUNIT PROTEIN MS38"/>
    <property type="match status" value="1"/>
</dbReference>
<proteinExistence type="inferred from homology"/>
<evidence type="ECO:0000313" key="7">
    <source>
        <dbReference type="EMBL" id="KAJ2789525.1"/>
    </source>
</evidence>
<organism evidence="7 8">
    <name type="scientific">Coemansia guatemalensis</name>
    <dbReference type="NCBI Taxonomy" id="2761395"/>
    <lineage>
        <taxon>Eukaryota</taxon>
        <taxon>Fungi</taxon>
        <taxon>Fungi incertae sedis</taxon>
        <taxon>Zoopagomycota</taxon>
        <taxon>Kickxellomycotina</taxon>
        <taxon>Kickxellomycetes</taxon>
        <taxon>Kickxellales</taxon>
        <taxon>Kickxellaceae</taxon>
        <taxon>Coemansia</taxon>
    </lineage>
</organism>
<dbReference type="InterPro" id="IPR013177">
    <property type="entry name" value="Ribosomal_mS38_C"/>
</dbReference>
<protein>
    <recommendedName>
        <fullName evidence="4">Small ribosomal subunit protein mS38</fullName>
    </recommendedName>
</protein>
<feature type="region of interest" description="Disordered" evidence="5">
    <location>
        <begin position="280"/>
        <end position="305"/>
    </location>
</feature>
<dbReference type="PANTHER" id="PTHR32035">
    <property type="entry name" value="AURORA KINASE A-INTERACTING PROTEIN"/>
    <property type="match status" value="1"/>
</dbReference>
<comment type="subcellular location">
    <subcellularLocation>
        <location evidence="1">Mitochondrion</location>
    </subcellularLocation>
</comment>
<dbReference type="Proteomes" id="UP001140094">
    <property type="component" value="Unassembled WGS sequence"/>
</dbReference>
<accession>A0A9W8HSB3</accession>
<dbReference type="SMART" id="SM01155">
    <property type="entry name" value="DUF1713"/>
    <property type="match status" value="1"/>
</dbReference>
<feature type="region of interest" description="Disordered" evidence="5">
    <location>
        <begin position="49"/>
        <end position="90"/>
    </location>
</feature>
<name>A0A9W8HSB3_9FUNG</name>
<gene>
    <name evidence="7" type="ORF">H4R20_007165</name>
</gene>
<dbReference type="CDD" id="cd23699">
    <property type="entry name" value="At5g63150_CTD"/>
    <property type="match status" value="1"/>
</dbReference>
<keyword evidence="8" id="KW-1185">Reference proteome</keyword>
<evidence type="ECO:0000256" key="2">
    <source>
        <dbReference type="ARBA" id="ARBA00023128"/>
    </source>
</evidence>
<comment type="similarity">
    <text evidence="3">Belongs to the mitochondrion-specific ribosomal protein mS38 family.</text>
</comment>
<evidence type="ECO:0000256" key="4">
    <source>
        <dbReference type="ARBA" id="ARBA00035682"/>
    </source>
</evidence>
<feature type="domain" description="Ribosomal protein mS38 C-terminal" evidence="6">
    <location>
        <begin position="272"/>
        <end position="305"/>
    </location>
</feature>
<dbReference type="AlphaFoldDB" id="A0A9W8HSB3"/>
<evidence type="ECO:0000256" key="5">
    <source>
        <dbReference type="SAM" id="MobiDB-lite"/>
    </source>
</evidence>
<dbReference type="Pfam" id="PF08213">
    <property type="entry name" value="COX24_C"/>
    <property type="match status" value="1"/>
</dbReference>
<evidence type="ECO:0000256" key="3">
    <source>
        <dbReference type="ARBA" id="ARBA00035647"/>
    </source>
</evidence>
<keyword evidence="2" id="KW-0496">Mitochondrion</keyword>
<comment type="caution">
    <text evidence="7">The sequence shown here is derived from an EMBL/GenBank/DDBJ whole genome shotgun (WGS) entry which is preliminary data.</text>
</comment>
<feature type="compositionally biased region" description="Low complexity" evidence="5">
    <location>
        <begin position="61"/>
        <end position="75"/>
    </location>
</feature>
<dbReference type="OrthoDB" id="5540090at2759"/>
<evidence type="ECO:0000259" key="6">
    <source>
        <dbReference type="SMART" id="SM01155"/>
    </source>
</evidence>
<reference evidence="7" key="1">
    <citation type="submission" date="2022-07" db="EMBL/GenBank/DDBJ databases">
        <title>Phylogenomic reconstructions and comparative analyses of Kickxellomycotina fungi.</title>
        <authorList>
            <person name="Reynolds N.K."/>
            <person name="Stajich J.E."/>
            <person name="Barry K."/>
            <person name="Grigoriev I.V."/>
            <person name="Crous P."/>
            <person name="Smith M.E."/>
        </authorList>
    </citation>
    <scope>NUCLEOTIDE SEQUENCE</scope>
    <source>
        <strain evidence="7">NRRL 1565</strain>
    </source>
</reference>